<dbReference type="OrthoDB" id="5371740at2759"/>
<dbReference type="GO" id="GO:0016616">
    <property type="term" value="F:oxidoreductase activity, acting on the CH-OH group of donors, NAD or NADP as acceptor"/>
    <property type="evidence" value="ECO:0007669"/>
    <property type="project" value="TreeGrafter"/>
</dbReference>
<dbReference type="AlphaFoldDB" id="A0A2T2N7N1"/>
<reference evidence="4 5" key="1">
    <citation type="journal article" date="2018" name="Front. Microbiol.">
        <title>Genome-Wide Analysis of Corynespora cassiicola Leaf Fall Disease Putative Effectors.</title>
        <authorList>
            <person name="Lopez D."/>
            <person name="Ribeiro S."/>
            <person name="Label P."/>
            <person name="Fumanal B."/>
            <person name="Venisse J.S."/>
            <person name="Kohler A."/>
            <person name="de Oliveira R.R."/>
            <person name="Labutti K."/>
            <person name="Lipzen A."/>
            <person name="Lail K."/>
            <person name="Bauer D."/>
            <person name="Ohm R.A."/>
            <person name="Barry K.W."/>
            <person name="Spatafora J."/>
            <person name="Grigoriev I.V."/>
            <person name="Martin F.M."/>
            <person name="Pujade-Renaud V."/>
        </authorList>
    </citation>
    <scope>NUCLEOTIDE SEQUENCE [LARGE SCALE GENOMIC DNA]</scope>
    <source>
        <strain evidence="4 5">Philippines</strain>
    </source>
</reference>
<evidence type="ECO:0000313" key="5">
    <source>
        <dbReference type="Proteomes" id="UP000240883"/>
    </source>
</evidence>
<proteinExistence type="inferred from homology"/>
<keyword evidence="3" id="KW-0560">Oxidoreductase</keyword>
<comment type="similarity">
    <text evidence="1">Belongs to the short-chain dehydrogenases/reductases (SDR) family.</text>
</comment>
<dbReference type="GO" id="GO:0005737">
    <property type="term" value="C:cytoplasm"/>
    <property type="evidence" value="ECO:0007669"/>
    <property type="project" value="TreeGrafter"/>
</dbReference>
<sequence length="357" mass="37846">MAPPSTLPASFVCTPKIDFSKTIDTSNLKGKNVIVTGGANGLGEGCVKAFAEAGAYVSILDIAEDKGQQVADALTEKEYHVQFIKTDTTSWDSQLAAFKSAINFTPVPALDLVLASAGLTGRSAESWLETTPKDLSTDPAPPSTATLDVNLLGLYWTLHLALHFFKATSTPRGGTEDGKEEGKGKGKPASKHLLLISSLAAYVPLLNIADYNASKYGVRGLWRAVRNSSSILGPDPSAPSFRCNLICPTFIRTQMTAAIEPGLRAMDIEMGEVADVVAAVVRVACDDAVRGRAVAVCKGVGEPGDRNFDLGDDWEGGDGGREVLEGILEGRLRGLEGVGRARYRDAGERKEYGVEEG</sequence>
<dbReference type="PROSITE" id="PS00061">
    <property type="entry name" value="ADH_SHORT"/>
    <property type="match status" value="1"/>
</dbReference>
<dbReference type="SUPFAM" id="SSF51735">
    <property type="entry name" value="NAD(P)-binding Rossmann-fold domains"/>
    <property type="match status" value="1"/>
</dbReference>
<evidence type="ECO:0000313" key="4">
    <source>
        <dbReference type="EMBL" id="PSN61462.1"/>
    </source>
</evidence>
<organism evidence="4 5">
    <name type="scientific">Corynespora cassiicola Philippines</name>
    <dbReference type="NCBI Taxonomy" id="1448308"/>
    <lineage>
        <taxon>Eukaryota</taxon>
        <taxon>Fungi</taxon>
        <taxon>Dikarya</taxon>
        <taxon>Ascomycota</taxon>
        <taxon>Pezizomycotina</taxon>
        <taxon>Dothideomycetes</taxon>
        <taxon>Pleosporomycetidae</taxon>
        <taxon>Pleosporales</taxon>
        <taxon>Corynesporascaceae</taxon>
        <taxon>Corynespora</taxon>
    </lineage>
</organism>
<dbReference type="Gene3D" id="3.40.50.720">
    <property type="entry name" value="NAD(P)-binding Rossmann-like Domain"/>
    <property type="match status" value="1"/>
</dbReference>
<dbReference type="PANTHER" id="PTHR44229:SF4">
    <property type="entry name" value="15-HYDROXYPROSTAGLANDIN DEHYDROGENASE [NAD(+)]"/>
    <property type="match status" value="1"/>
</dbReference>
<dbReference type="STRING" id="1448308.A0A2T2N7N1"/>
<gene>
    <name evidence="4" type="ORF">BS50DRAFT_680886</name>
</gene>
<dbReference type="Proteomes" id="UP000240883">
    <property type="component" value="Unassembled WGS sequence"/>
</dbReference>
<dbReference type="InterPro" id="IPR036291">
    <property type="entry name" value="NAD(P)-bd_dom_sf"/>
</dbReference>
<keyword evidence="2" id="KW-0521">NADP</keyword>
<dbReference type="EMBL" id="KZ678144">
    <property type="protein sequence ID" value="PSN61462.1"/>
    <property type="molecule type" value="Genomic_DNA"/>
</dbReference>
<dbReference type="Pfam" id="PF00106">
    <property type="entry name" value="adh_short"/>
    <property type="match status" value="2"/>
</dbReference>
<evidence type="ECO:0000256" key="1">
    <source>
        <dbReference type="ARBA" id="ARBA00006484"/>
    </source>
</evidence>
<name>A0A2T2N7N1_CORCC</name>
<protein>
    <submittedName>
        <fullName evidence="4">NAD(P)-binding protein</fullName>
    </submittedName>
</protein>
<dbReference type="InterPro" id="IPR020904">
    <property type="entry name" value="Sc_DH/Rdtase_CS"/>
</dbReference>
<keyword evidence="5" id="KW-1185">Reference proteome</keyword>
<evidence type="ECO:0000256" key="2">
    <source>
        <dbReference type="ARBA" id="ARBA00022857"/>
    </source>
</evidence>
<evidence type="ECO:0000256" key="3">
    <source>
        <dbReference type="ARBA" id="ARBA00023002"/>
    </source>
</evidence>
<dbReference type="PRINTS" id="PR00081">
    <property type="entry name" value="GDHRDH"/>
</dbReference>
<dbReference type="PANTHER" id="PTHR44229">
    <property type="entry name" value="15-HYDROXYPROSTAGLANDIN DEHYDROGENASE [NAD(+)]"/>
    <property type="match status" value="1"/>
</dbReference>
<accession>A0A2T2N7N1</accession>
<dbReference type="InterPro" id="IPR002347">
    <property type="entry name" value="SDR_fam"/>
</dbReference>